<keyword evidence="2" id="KW-1185">Reference proteome</keyword>
<name>A0ABP0J3Y1_9DINO</name>
<organism evidence="1 2">
    <name type="scientific">Durusdinium trenchii</name>
    <dbReference type="NCBI Taxonomy" id="1381693"/>
    <lineage>
        <taxon>Eukaryota</taxon>
        <taxon>Sar</taxon>
        <taxon>Alveolata</taxon>
        <taxon>Dinophyceae</taxon>
        <taxon>Suessiales</taxon>
        <taxon>Symbiodiniaceae</taxon>
        <taxon>Durusdinium</taxon>
    </lineage>
</organism>
<sequence>MLQAVEDHNEYVKRAAPRLQDRGLLCAGVPCSLFVSISHSVHGRYDWRLYGNERHFSVRVANAIARNTAVLVRLLLKWRPTVYVVLENPLSTWLYKLPCFKELLKEASFFFVLTYMGLWGMDILKGTRLASNLPTLASLERRATKKVKAKFQARVARKKARAARAGKSEKCFYTTGQNENGQRIFTGGPDLAATAEYPQRFCTALYTAWARALEVKPFV</sequence>
<comment type="caution">
    <text evidence="1">The sequence shown here is derived from an EMBL/GenBank/DDBJ whole genome shotgun (WGS) entry which is preliminary data.</text>
</comment>
<dbReference type="Proteomes" id="UP001642464">
    <property type="component" value="Unassembled WGS sequence"/>
</dbReference>
<proteinExistence type="predicted"/>
<evidence type="ECO:0000313" key="1">
    <source>
        <dbReference type="EMBL" id="CAK9009090.1"/>
    </source>
</evidence>
<accession>A0ABP0J3Y1</accession>
<protein>
    <submittedName>
        <fullName evidence="1">WD_REPEATS_REGION domain-containing protein</fullName>
    </submittedName>
</protein>
<evidence type="ECO:0000313" key="2">
    <source>
        <dbReference type="Proteomes" id="UP001642464"/>
    </source>
</evidence>
<reference evidence="1 2" key="1">
    <citation type="submission" date="2024-02" db="EMBL/GenBank/DDBJ databases">
        <authorList>
            <person name="Chen Y."/>
            <person name="Shah S."/>
            <person name="Dougan E. K."/>
            <person name="Thang M."/>
            <person name="Chan C."/>
        </authorList>
    </citation>
    <scope>NUCLEOTIDE SEQUENCE [LARGE SCALE GENOMIC DNA]</scope>
</reference>
<dbReference type="EMBL" id="CAXAMM010005892">
    <property type="protein sequence ID" value="CAK9009090.1"/>
    <property type="molecule type" value="Genomic_DNA"/>
</dbReference>
<gene>
    <name evidence="1" type="ORF">SCF082_LOCUS10154</name>
</gene>